<protein>
    <recommendedName>
        <fullName evidence="3">DUF559 domain-containing protein</fullName>
    </recommendedName>
</protein>
<dbReference type="AlphaFoldDB" id="A0A1F5NTA6"/>
<dbReference type="Proteomes" id="UP000178892">
    <property type="component" value="Unassembled WGS sequence"/>
</dbReference>
<gene>
    <name evidence="1" type="ORF">A2720_04625</name>
</gene>
<evidence type="ECO:0000313" key="2">
    <source>
        <dbReference type="Proteomes" id="UP000178892"/>
    </source>
</evidence>
<reference evidence="1 2" key="1">
    <citation type="journal article" date="2016" name="Nat. Commun.">
        <title>Thousands of microbial genomes shed light on interconnected biogeochemical processes in an aquifer system.</title>
        <authorList>
            <person name="Anantharaman K."/>
            <person name="Brown C.T."/>
            <person name="Hug L.A."/>
            <person name="Sharon I."/>
            <person name="Castelle C.J."/>
            <person name="Probst A.J."/>
            <person name="Thomas B.C."/>
            <person name="Singh A."/>
            <person name="Wilkins M.J."/>
            <person name="Karaoz U."/>
            <person name="Brodie E.L."/>
            <person name="Williams K.H."/>
            <person name="Hubbard S.S."/>
            <person name="Banfield J.F."/>
        </authorList>
    </citation>
    <scope>NUCLEOTIDE SEQUENCE [LARGE SCALE GENOMIC DNA]</scope>
</reference>
<evidence type="ECO:0008006" key="3">
    <source>
        <dbReference type="Google" id="ProtNLM"/>
    </source>
</evidence>
<organism evidence="1 2">
    <name type="scientific">Candidatus Doudnabacteria bacterium RIFCSPHIGHO2_01_FULL_46_24</name>
    <dbReference type="NCBI Taxonomy" id="1817825"/>
    <lineage>
        <taxon>Bacteria</taxon>
        <taxon>Candidatus Doudnaibacteriota</taxon>
    </lineage>
</organism>
<dbReference type="STRING" id="1817825.A2720_04625"/>
<sequence length="67" mass="8257">MGVVYNKANFKDRRRQLRKTQTDCERILWSILSAYKITEFRFWNNDLLENREGVYEVLINTCRKFKH</sequence>
<comment type="caution">
    <text evidence="1">The sequence shown here is derived from an EMBL/GenBank/DDBJ whole genome shotgun (WGS) entry which is preliminary data.</text>
</comment>
<name>A0A1F5NTA6_9BACT</name>
<proteinExistence type="predicted"/>
<evidence type="ECO:0000313" key="1">
    <source>
        <dbReference type="EMBL" id="OGE80814.1"/>
    </source>
</evidence>
<accession>A0A1F5NTA6</accession>
<dbReference type="EMBL" id="MFEL01000018">
    <property type="protein sequence ID" value="OGE80814.1"/>
    <property type="molecule type" value="Genomic_DNA"/>
</dbReference>